<keyword evidence="5" id="KW-1185">Reference proteome</keyword>
<dbReference type="AlphaFoldDB" id="A0A368T3S4"/>
<dbReference type="OrthoDB" id="6637160at2"/>
<sequence length="215" mass="23353">MSESAFLRARRPEHKRQRREAILAAARGLAAESGVRGVSLGDVAAAVGLAKSNVVRYFGSREEIFLELAAEGWREWADDVVGRLRRGDDAIDALAETHAERPLFCDLIGQIPATLEHNISVPVARDFKRMCRDITREVGAEVAAARPDLTDSEADELVSAAHVLAGTLHPLANPAPTMVQVYRHHPELAGMFPAFLPTLRRTLAALAAGLPTLRP</sequence>
<organism evidence="4 5">
    <name type="scientific">Marinitenerispora sediminis</name>
    <dbReference type="NCBI Taxonomy" id="1931232"/>
    <lineage>
        <taxon>Bacteria</taxon>
        <taxon>Bacillati</taxon>
        <taxon>Actinomycetota</taxon>
        <taxon>Actinomycetes</taxon>
        <taxon>Streptosporangiales</taxon>
        <taxon>Nocardiopsidaceae</taxon>
        <taxon>Marinitenerispora</taxon>
    </lineage>
</organism>
<evidence type="ECO:0000256" key="2">
    <source>
        <dbReference type="PROSITE-ProRule" id="PRU00335"/>
    </source>
</evidence>
<dbReference type="PANTHER" id="PTHR30055">
    <property type="entry name" value="HTH-TYPE TRANSCRIPTIONAL REGULATOR RUTR"/>
    <property type="match status" value="1"/>
</dbReference>
<dbReference type="SUPFAM" id="SSF46689">
    <property type="entry name" value="Homeodomain-like"/>
    <property type="match status" value="1"/>
</dbReference>
<dbReference type="InterPro" id="IPR041483">
    <property type="entry name" value="TetR_C_34"/>
</dbReference>
<dbReference type="Pfam" id="PF00440">
    <property type="entry name" value="TetR_N"/>
    <property type="match status" value="1"/>
</dbReference>
<gene>
    <name evidence="4" type="ORF">DEF24_16055</name>
</gene>
<dbReference type="PROSITE" id="PS50977">
    <property type="entry name" value="HTH_TETR_2"/>
    <property type="match status" value="1"/>
</dbReference>
<dbReference type="GO" id="GO:0003700">
    <property type="term" value="F:DNA-binding transcription factor activity"/>
    <property type="evidence" value="ECO:0007669"/>
    <property type="project" value="TreeGrafter"/>
</dbReference>
<keyword evidence="1 2" id="KW-0238">DNA-binding</keyword>
<dbReference type="Pfam" id="PF17929">
    <property type="entry name" value="TetR_C_34"/>
    <property type="match status" value="1"/>
</dbReference>
<dbReference type="Gene3D" id="1.10.357.10">
    <property type="entry name" value="Tetracycline Repressor, domain 2"/>
    <property type="match status" value="1"/>
</dbReference>
<dbReference type="PRINTS" id="PR00455">
    <property type="entry name" value="HTHTETR"/>
</dbReference>
<dbReference type="GO" id="GO:0000976">
    <property type="term" value="F:transcription cis-regulatory region binding"/>
    <property type="evidence" value="ECO:0007669"/>
    <property type="project" value="TreeGrafter"/>
</dbReference>
<comment type="caution">
    <text evidence="4">The sequence shown here is derived from an EMBL/GenBank/DDBJ whole genome shotgun (WGS) entry which is preliminary data.</text>
</comment>
<accession>A0A368T3S4</accession>
<proteinExistence type="predicted"/>
<feature type="DNA-binding region" description="H-T-H motif" evidence="2">
    <location>
        <begin position="39"/>
        <end position="58"/>
    </location>
</feature>
<feature type="domain" description="HTH tetR-type" evidence="3">
    <location>
        <begin position="16"/>
        <end position="76"/>
    </location>
</feature>
<evidence type="ECO:0000313" key="5">
    <source>
        <dbReference type="Proteomes" id="UP000253318"/>
    </source>
</evidence>
<dbReference type="InterPro" id="IPR009057">
    <property type="entry name" value="Homeodomain-like_sf"/>
</dbReference>
<dbReference type="InterPro" id="IPR050109">
    <property type="entry name" value="HTH-type_TetR-like_transc_reg"/>
</dbReference>
<reference evidence="4 5" key="1">
    <citation type="submission" date="2018-04" db="EMBL/GenBank/DDBJ databases">
        <title>Novel actinobacteria from marine sediment.</title>
        <authorList>
            <person name="Ng Z.Y."/>
            <person name="Tan G.Y.A."/>
        </authorList>
    </citation>
    <scope>NUCLEOTIDE SEQUENCE [LARGE SCALE GENOMIC DNA]</scope>
    <source>
        <strain evidence="4 5">TPS81</strain>
    </source>
</reference>
<dbReference type="EMBL" id="QEIN01000122">
    <property type="protein sequence ID" value="RCV56871.1"/>
    <property type="molecule type" value="Genomic_DNA"/>
</dbReference>
<name>A0A368T3S4_9ACTN</name>
<evidence type="ECO:0000259" key="3">
    <source>
        <dbReference type="PROSITE" id="PS50977"/>
    </source>
</evidence>
<evidence type="ECO:0000313" key="4">
    <source>
        <dbReference type="EMBL" id="RCV56871.1"/>
    </source>
</evidence>
<dbReference type="RefSeq" id="WP_114399477.1">
    <property type="nucleotide sequence ID" value="NZ_QEIM01000128.1"/>
</dbReference>
<protein>
    <submittedName>
        <fullName evidence="4">TetR/AcrR family transcriptional regulator</fullName>
    </submittedName>
</protein>
<dbReference type="Proteomes" id="UP000253318">
    <property type="component" value="Unassembled WGS sequence"/>
</dbReference>
<evidence type="ECO:0000256" key="1">
    <source>
        <dbReference type="ARBA" id="ARBA00023125"/>
    </source>
</evidence>
<dbReference type="PANTHER" id="PTHR30055:SF178">
    <property type="entry name" value="POSSIBLE TRANSCRIPTIONAL REGULATORY PROTEIN"/>
    <property type="match status" value="1"/>
</dbReference>
<dbReference type="InterPro" id="IPR001647">
    <property type="entry name" value="HTH_TetR"/>
</dbReference>